<dbReference type="PANTHER" id="PTHR38459:SF1">
    <property type="entry name" value="PROPHAGE BACTOPRENOL-LINKED GLUCOSE TRANSLOCASE HOMOLOG"/>
    <property type="match status" value="1"/>
</dbReference>
<feature type="transmembrane region" description="Helical" evidence="6">
    <location>
        <begin position="108"/>
        <end position="126"/>
    </location>
</feature>
<evidence type="ECO:0000256" key="1">
    <source>
        <dbReference type="ARBA" id="ARBA00004141"/>
    </source>
</evidence>
<evidence type="ECO:0000256" key="4">
    <source>
        <dbReference type="ARBA" id="ARBA00022989"/>
    </source>
</evidence>
<dbReference type="EMBL" id="JAEDAO010000001">
    <property type="protein sequence ID" value="MBK0391942.1"/>
    <property type="molecule type" value="Genomic_DNA"/>
</dbReference>
<evidence type="ECO:0000256" key="2">
    <source>
        <dbReference type="ARBA" id="ARBA00009399"/>
    </source>
</evidence>
<comment type="similarity">
    <text evidence="2">Belongs to the GtrA family.</text>
</comment>
<evidence type="ECO:0000313" key="8">
    <source>
        <dbReference type="EMBL" id="MBK0391942.1"/>
    </source>
</evidence>
<dbReference type="PANTHER" id="PTHR38459">
    <property type="entry name" value="PROPHAGE BACTOPRENOL-LINKED GLUCOSE TRANSLOCASE HOMOLOG"/>
    <property type="match status" value="1"/>
</dbReference>
<comment type="subcellular location">
    <subcellularLocation>
        <location evidence="1">Membrane</location>
        <topology evidence="1">Multi-pass membrane protein</topology>
    </subcellularLocation>
</comment>
<name>A0A934UQW8_9BURK</name>
<keyword evidence="9" id="KW-1185">Reference proteome</keyword>
<comment type="caution">
    <text evidence="8">The sequence shown here is derived from an EMBL/GenBank/DDBJ whole genome shotgun (WGS) entry which is preliminary data.</text>
</comment>
<protein>
    <submittedName>
        <fullName evidence="8">GtrA family protein</fullName>
    </submittedName>
</protein>
<proteinExistence type="inferred from homology"/>
<evidence type="ECO:0000256" key="3">
    <source>
        <dbReference type="ARBA" id="ARBA00022692"/>
    </source>
</evidence>
<feature type="transmembrane region" description="Helical" evidence="6">
    <location>
        <begin position="12"/>
        <end position="37"/>
    </location>
</feature>
<sequence length="148" mass="16487">MRLAERHPRLWQLARFGVVGVATNLLGYGIYLVVALWVEPKLAVTLLYPIGIVMGYTGHARYAFNYAGGHGRGLARYLVAHAFGYGLNLALLYVFVDRLGMPHQLVQFVAIFVVGAFLFVLYRLWVFRGAPDPRTAAALRNVRHGSAE</sequence>
<dbReference type="GO" id="GO:0000271">
    <property type="term" value="P:polysaccharide biosynthetic process"/>
    <property type="evidence" value="ECO:0007669"/>
    <property type="project" value="InterPro"/>
</dbReference>
<keyword evidence="4 6" id="KW-1133">Transmembrane helix</keyword>
<dbReference type="InterPro" id="IPR051401">
    <property type="entry name" value="GtrA_CellWall_Glycosyl"/>
</dbReference>
<gene>
    <name evidence="8" type="ORF">I8E28_05015</name>
</gene>
<evidence type="ECO:0000313" key="9">
    <source>
        <dbReference type="Proteomes" id="UP000617041"/>
    </source>
</evidence>
<organism evidence="8 9">
    <name type="scientific">Ramlibacter algicola</name>
    <dbReference type="NCBI Taxonomy" id="2795217"/>
    <lineage>
        <taxon>Bacteria</taxon>
        <taxon>Pseudomonadati</taxon>
        <taxon>Pseudomonadota</taxon>
        <taxon>Betaproteobacteria</taxon>
        <taxon>Burkholderiales</taxon>
        <taxon>Comamonadaceae</taxon>
        <taxon>Ramlibacter</taxon>
    </lineage>
</organism>
<accession>A0A934UQW8</accession>
<dbReference type="Pfam" id="PF04138">
    <property type="entry name" value="GtrA_DPMS_TM"/>
    <property type="match status" value="1"/>
</dbReference>
<dbReference type="InterPro" id="IPR007267">
    <property type="entry name" value="GtrA_DPMS_TM"/>
</dbReference>
<evidence type="ECO:0000256" key="5">
    <source>
        <dbReference type="ARBA" id="ARBA00023136"/>
    </source>
</evidence>
<keyword evidence="5 6" id="KW-0472">Membrane</keyword>
<keyword evidence="3 6" id="KW-0812">Transmembrane</keyword>
<dbReference type="GO" id="GO:0005886">
    <property type="term" value="C:plasma membrane"/>
    <property type="evidence" value="ECO:0007669"/>
    <property type="project" value="TreeGrafter"/>
</dbReference>
<dbReference type="RefSeq" id="WP_200786907.1">
    <property type="nucleotide sequence ID" value="NZ_JAEDAO010000001.1"/>
</dbReference>
<reference evidence="8" key="1">
    <citation type="submission" date="2020-12" db="EMBL/GenBank/DDBJ databases">
        <title>Ramlibacter sp. nov., isolated from a freshwater alga, Cryptomonas.</title>
        <authorList>
            <person name="Kim H.M."/>
            <person name="Jeon C.O."/>
        </authorList>
    </citation>
    <scope>NUCLEOTIDE SEQUENCE</scope>
    <source>
        <strain evidence="8">CrO1</strain>
    </source>
</reference>
<evidence type="ECO:0000256" key="6">
    <source>
        <dbReference type="SAM" id="Phobius"/>
    </source>
</evidence>
<dbReference type="AlphaFoldDB" id="A0A934UQW8"/>
<feature type="transmembrane region" description="Helical" evidence="6">
    <location>
        <begin position="74"/>
        <end position="96"/>
    </location>
</feature>
<feature type="domain" description="GtrA/DPMS transmembrane" evidence="7">
    <location>
        <begin position="15"/>
        <end position="127"/>
    </location>
</feature>
<feature type="transmembrane region" description="Helical" evidence="6">
    <location>
        <begin position="43"/>
        <end position="62"/>
    </location>
</feature>
<dbReference type="Proteomes" id="UP000617041">
    <property type="component" value="Unassembled WGS sequence"/>
</dbReference>
<evidence type="ECO:0000259" key="7">
    <source>
        <dbReference type="Pfam" id="PF04138"/>
    </source>
</evidence>